<reference evidence="4" key="1">
    <citation type="journal article" date="2021" name="PeerJ">
        <title>Extensive microbial diversity within the chicken gut microbiome revealed by metagenomics and culture.</title>
        <authorList>
            <person name="Gilroy R."/>
            <person name="Ravi A."/>
            <person name="Getino M."/>
            <person name="Pursley I."/>
            <person name="Horton D.L."/>
            <person name="Alikhan N.F."/>
            <person name="Baker D."/>
            <person name="Gharbi K."/>
            <person name="Hall N."/>
            <person name="Watson M."/>
            <person name="Adriaenssens E.M."/>
            <person name="Foster-Nyarko E."/>
            <person name="Jarju S."/>
            <person name="Secka A."/>
            <person name="Antonio M."/>
            <person name="Oren A."/>
            <person name="Chaudhuri R.R."/>
            <person name="La Ragione R."/>
            <person name="Hildebrand F."/>
            <person name="Pallen M.J."/>
        </authorList>
    </citation>
    <scope>NUCLEOTIDE SEQUENCE</scope>
    <source>
        <strain evidence="4">ChiHecec3B27-8219</strain>
    </source>
</reference>
<sequence length="392" mass="43479">MKKRIYNISWLLALLAVVTLGFTACDTDTDSNPTLDLSHVGEGFTLNTPANAQNNTYDLANAKSVELTCSQPNYGGMPLMVRYYVQVSLTEDFASSKELATSYPKARMAVDAREMNDAMVELFQEANPDTDYPATPRALYIKLRAVIDGTDNMGETYSNVITLPSVLATYQAPEATFETQLYVVGDAVGTPWTTWKVVPQIYGMPGCYFTMIYVPAGKGFKWGAFEQDWRGYDRIRNWDDVAGAGVSAADDGNILFENGGWYVLFFEAEIVGSSVQYDLHIYPGAAYVTGAGCYTGDWLDADPTWQLVAPADQTGEWASPAFIGSGELRAYIKVPGYDWWRTEFTFHNGEIFWRNVDIPNSWAETMGSDYSVQVTPGQALFVNFDTNTGEVR</sequence>
<protein>
    <submittedName>
        <fullName evidence="4">SusF/SusE family outer membrane protein</fullName>
    </submittedName>
</protein>
<dbReference type="EMBL" id="DXBE01000073">
    <property type="protein sequence ID" value="HIZ70121.1"/>
    <property type="molecule type" value="Genomic_DNA"/>
</dbReference>
<gene>
    <name evidence="4" type="ORF">H9966_09675</name>
</gene>
<comment type="caution">
    <text evidence="4">The sequence shown here is derived from an EMBL/GenBank/DDBJ whole genome shotgun (WGS) entry which is preliminary data.</text>
</comment>
<evidence type="ECO:0000313" key="5">
    <source>
        <dbReference type="Proteomes" id="UP000824055"/>
    </source>
</evidence>
<evidence type="ECO:0000313" key="4">
    <source>
        <dbReference type="EMBL" id="HIZ70121.1"/>
    </source>
</evidence>
<dbReference type="Gene3D" id="2.60.40.3620">
    <property type="match status" value="1"/>
</dbReference>
<evidence type="ECO:0000256" key="1">
    <source>
        <dbReference type="SAM" id="SignalP"/>
    </source>
</evidence>
<feature type="signal peptide" evidence="1">
    <location>
        <begin position="1"/>
        <end position="24"/>
    </location>
</feature>
<keyword evidence="1" id="KW-0732">Signal</keyword>
<feature type="domain" description="Outer membrane protein SusF/SusE-like C-terminal" evidence="3">
    <location>
        <begin position="287"/>
        <end position="390"/>
    </location>
</feature>
<evidence type="ECO:0000259" key="3">
    <source>
        <dbReference type="Pfam" id="PF16411"/>
    </source>
</evidence>
<dbReference type="Gene3D" id="2.60.40.3610">
    <property type="match status" value="1"/>
</dbReference>
<feature type="domain" description="Outer membrane protein SusF/SusE-like C-terminal" evidence="3">
    <location>
        <begin position="180"/>
        <end position="267"/>
    </location>
</feature>
<proteinExistence type="predicted"/>
<name>A0A9D2G0L8_9BACT</name>
<evidence type="ECO:0000259" key="2">
    <source>
        <dbReference type="Pfam" id="PF14292"/>
    </source>
</evidence>
<feature type="chain" id="PRO_5038954727" evidence="1">
    <location>
        <begin position="25"/>
        <end position="392"/>
    </location>
</feature>
<dbReference type="Proteomes" id="UP000824055">
    <property type="component" value="Unassembled WGS sequence"/>
</dbReference>
<organism evidence="4 5">
    <name type="scientific">Candidatus Prevotella avicola</name>
    <dbReference type="NCBI Taxonomy" id="2838738"/>
    <lineage>
        <taxon>Bacteria</taxon>
        <taxon>Pseudomonadati</taxon>
        <taxon>Bacteroidota</taxon>
        <taxon>Bacteroidia</taxon>
        <taxon>Bacteroidales</taxon>
        <taxon>Prevotellaceae</taxon>
        <taxon>Prevotella</taxon>
    </lineage>
</organism>
<dbReference type="GO" id="GO:0019867">
    <property type="term" value="C:outer membrane"/>
    <property type="evidence" value="ECO:0007669"/>
    <property type="project" value="InterPro"/>
</dbReference>
<dbReference type="InterPro" id="IPR025970">
    <property type="entry name" value="SusE"/>
</dbReference>
<dbReference type="Pfam" id="PF16411">
    <property type="entry name" value="SusF_SusE"/>
    <property type="match status" value="2"/>
</dbReference>
<dbReference type="AlphaFoldDB" id="A0A9D2G0L8"/>
<dbReference type="Pfam" id="PF14292">
    <property type="entry name" value="SusE"/>
    <property type="match status" value="1"/>
</dbReference>
<accession>A0A9D2G0L8</accession>
<dbReference type="GO" id="GO:2001070">
    <property type="term" value="F:starch binding"/>
    <property type="evidence" value="ECO:0007669"/>
    <property type="project" value="InterPro"/>
</dbReference>
<dbReference type="InterPro" id="IPR032187">
    <property type="entry name" value="SusF/SusE-like_C"/>
</dbReference>
<feature type="domain" description="SusE outer membrane protein" evidence="2">
    <location>
        <begin position="39"/>
        <end position="122"/>
    </location>
</feature>
<dbReference type="CDD" id="cd12966">
    <property type="entry name" value="CBM-Ec_CBM-Fc"/>
    <property type="match status" value="1"/>
</dbReference>
<dbReference type="PROSITE" id="PS51257">
    <property type="entry name" value="PROKAR_LIPOPROTEIN"/>
    <property type="match status" value="1"/>
</dbReference>
<reference evidence="4" key="2">
    <citation type="submission" date="2021-04" db="EMBL/GenBank/DDBJ databases">
        <authorList>
            <person name="Gilroy R."/>
        </authorList>
    </citation>
    <scope>NUCLEOTIDE SEQUENCE</scope>
    <source>
        <strain evidence="4">ChiHecec3B27-8219</strain>
    </source>
</reference>